<proteinExistence type="predicted"/>
<evidence type="ECO:0000313" key="2">
    <source>
        <dbReference type="Proteomes" id="UP000323067"/>
    </source>
</evidence>
<dbReference type="AlphaFoldDB" id="A0A2H4SA63"/>
<evidence type="ECO:0000313" key="1">
    <source>
        <dbReference type="EMBL" id="ATY59977.1"/>
    </source>
</evidence>
<accession>A0A2H4SA63</accession>
<dbReference type="Pfam" id="PF20174">
    <property type="entry name" value="DUF6540"/>
    <property type="match status" value="1"/>
</dbReference>
<reference evidence="1 2" key="1">
    <citation type="journal article" date="2017" name="BMC Genomics">
        <title>Chromosome level assembly and secondary metabolite potential of the parasitic fungus Cordyceps militaris.</title>
        <authorList>
            <person name="Kramer G.J."/>
            <person name="Nodwell J.R."/>
        </authorList>
    </citation>
    <scope>NUCLEOTIDE SEQUENCE [LARGE SCALE GENOMIC DNA]</scope>
    <source>
        <strain evidence="1 2">ATCC 34164</strain>
    </source>
</reference>
<sequence length="177" mass="20615">MAETTTRRIKFDIDSLYVILSEQSQPNSWHWGLYLHLDKDGGWIFHIRNSAHEPWYFEHKRSETIMQSITVMVALRVAIIRPKDMHGALQSFIGTTQSRIGMADPNQFGRLTCRTWVMQALYQLDQCGYISIMPGYTVQDIEFEATNSASENIQIRNRRRGPLKDEELLRDCNYSQA</sequence>
<name>A0A2H4SA63_CORMI</name>
<organism evidence="1 2">
    <name type="scientific">Cordyceps militaris</name>
    <name type="common">Caterpillar fungus</name>
    <name type="synonym">Clavaria militaris</name>
    <dbReference type="NCBI Taxonomy" id="73501"/>
    <lineage>
        <taxon>Eukaryota</taxon>
        <taxon>Fungi</taxon>
        <taxon>Dikarya</taxon>
        <taxon>Ascomycota</taxon>
        <taxon>Pezizomycotina</taxon>
        <taxon>Sordariomycetes</taxon>
        <taxon>Hypocreomycetidae</taxon>
        <taxon>Hypocreales</taxon>
        <taxon>Cordycipitaceae</taxon>
        <taxon>Cordyceps</taxon>
    </lineage>
</organism>
<dbReference type="VEuPathDB" id="FungiDB:CCM_02649"/>
<dbReference type="Proteomes" id="UP000323067">
    <property type="component" value="Chromosome vi"/>
</dbReference>
<dbReference type="VEuPathDB" id="FungiDB:A9K55_006283"/>
<protein>
    <submittedName>
        <fullName evidence="1">Uncharacterized protein</fullName>
    </submittedName>
</protein>
<dbReference type="InterPro" id="IPR046670">
    <property type="entry name" value="DUF6540"/>
</dbReference>
<gene>
    <name evidence="1" type="ORF">A9K55_006283</name>
</gene>
<dbReference type="EMBL" id="CP023323">
    <property type="protein sequence ID" value="ATY59977.1"/>
    <property type="molecule type" value="Genomic_DNA"/>
</dbReference>